<accession>A0ABD5SHN6</accession>
<organism evidence="2 3">
    <name type="scientific">Natrinema soli</name>
    <dbReference type="NCBI Taxonomy" id="1930624"/>
    <lineage>
        <taxon>Archaea</taxon>
        <taxon>Methanobacteriati</taxon>
        <taxon>Methanobacteriota</taxon>
        <taxon>Stenosarchaea group</taxon>
        <taxon>Halobacteria</taxon>
        <taxon>Halobacteriales</taxon>
        <taxon>Natrialbaceae</taxon>
        <taxon>Natrinema</taxon>
    </lineage>
</organism>
<dbReference type="Gene3D" id="3.30.1540.10">
    <property type="entry name" value="formyl-coa transferase, domain 3"/>
    <property type="match status" value="1"/>
</dbReference>
<evidence type="ECO:0000313" key="2">
    <source>
        <dbReference type="EMBL" id="MFC6764434.1"/>
    </source>
</evidence>
<evidence type="ECO:0000313" key="3">
    <source>
        <dbReference type="Proteomes" id="UP001596383"/>
    </source>
</evidence>
<comment type="caution">
    <text evidence="2">The sequence shown here is derived from an EMBL/GenBank/DDBJ whole genome shotgun (WGS) entry which is preliminary data.</text>
</comment>
<dbReference type="InterPro" id="IPR050483">
    <property type="entry name" value="CoA-transferase_III_domain"/>
</dbReference>
<dbReference type="Gene3D" id="3.40.50.10540">
    <property type="entry name" value="Crotonobetainyl-coa:carnitine coa-transferase, domain 1"/>
    <property type="match status" value="1"/>
</dbReference>
<dbReference type="PANTHER" id="PTHR48207">
    <property type="entry name" value="SUCCINATE--HYDROXYMETHYLGLUTARATE COA-TRANSFERASE"/>
    <property type="match status" value="1"/>
</dbReference>
<gene>
    <name evidence="2" type="ORF">ACFQE6_05115</name>
</gene>
<dbReference type="InterPro" id="IPR003673">
    <property type="entry name" value="CoA-Trfase_fam_III"/>
</dbReference>
<dbReference type="PANTHER" id="PTHR48207:SF3">
    <property type="entry name" value="SUCCINATE--HYDROXYMETHYLGLUTARATE COA-TRANSFERASE"/>
    <property type="match status" value="1"/>
</dbReference>
<dbReference type="EMBL" id="JBHSWV010000081">
    <property type="protein sequence ID" value="MFC6764434.1"/>
    <property type="molecule type" value="Genomic_DNA"/>
</dbReference>
<sequence>MAAEQPLDDVDVVELGTALAGPFATKLLADYGAHVVTVEQPNTERNQLSSNGEAPDYTFETYNTGKEAVTLDLKSEEGQEVFLELVGDADVFLENLRNGVVERLGFDWDEMHERNPGLIYCSVSGFGDSGPYADRPAFNGVVTGMSGWLSGRGDAVGSPIAAADHITGFCAWGGILMALINRGTSGAGEKLEVSMLDAMMACAGEEFAGYSAVQAGYDVGDPYKTPIQPGGHYEVADGHITLVVPQGLWEPFAEAIDKPEWTNTNHRFAEKEYRLDNPTELREALEAVLRKRTAGDWLAHFDTEVPNLPCGPVYWMDDVVEDPHVVERDQVLSIGHPEKGDHLVPRPPVRFSSHPVDINSIDPAPGIGEHTESTLRSLGYSDAEIQSFRDDNVI</sequence>
<keyword evidence="3" id="KW-1185">Reference proteome</keyword>
<dbReference type="AlphaFoldDB" id="A0ABD5SHN6"/>
<dbReference type="GO" id="GO:0016740">
    <property type="term" value="F:transferase activity"/>
    <property type="evidence" value="ECO:0007669"/>
    <property type="project" value="UniProtKB-KW"/>
</dbReference>
<name>A0ABD5SHN6_9EURY</name>
<reference evidence="2 3" key="1">
    <citation type="journal article" date="2019" name="Int. J. Syst. Evol. Microbiol.">
        <title>The Global Catalogue of Microorganisms (GCM) 10K type strain sequencing project: providing services to taxonomists for standard genome sequencing and annotation.</title>
        <authorList>
            <consortium name="The Broad Institute Genomics Platform"/>
            <consortium name="The Broad Institute Genome Sequencing Center for Infectious Disease"/>
            <person name="Wu L."/>
            <person name="Ma J."/>
        </authorList>
    </citation>
    <scope>NUCLEOTIDE SEQUENCE [LARGE SCALE GENOMIC DNA]</scope>
    <source>
        <strain evidence="2 3">LMG 29247</strain>
    </source>
</reference>
<evidence type="ECO:0000256" key="1">
    <source>
        <dbReference type="ARBA" id="ARBA00022679"/>
    </source>
</evidence>
<dbReference type="SUPFAM" id="SSF89796">
    <property type="entry name" value="CoA-transferase family III (CaiB/BaiF)"/>
    <property type="match status" value="1"/>
</dbReference>
<protein>
    <submittedName>
        <fullName evidence="2">CaiB/BaiF CoA transferase family protein</fullName>
    </submittedName>
</protein>
<dbReference type="InterPro" id="IPR023606">
    <property type="entry name" value="CoA-Trfase_III_dom_1_sf"/>
</dbReference>
<dbReference type="InterPro" id="IPR044855">
    <property type="entry name" value="CoA-Trfase_III_dom3_sf"/>
</dbReference>
<dbReference type="RefSeq" id="WP_273737502.1">
    <property type="nucleotide sequence ID" value="NZ_JAQIVI010000081.1"/>
</dbReference>
<dbReference type="Proteomes" id="UP001596383">
    <property type="component" value="Unassembled WGS sequence"/>
</dbReference>
<proteinExistence type="predicted"/>
<keyword evidence="1 2" id="KW-0808">Transferase</keyword>
<dbReference type="Pfam" id="PF02515">
    <property type="entry name" value="CoA_transf_3"/>
    <property type="match status" value="1"/>
</dbReference>